<gene>
    <name evidence="9" type="ORF">ACFQ44_10135</name>
</gene>
<dbReference type="Proteomes" id="UP001597189">
    <property type="component" value="Unassembled WGS sequence"/>
</dbReference>
<dbReference type="EC" id="3.6.1.66" evidence="7"/>
<keyword evidence="2 7" id="KW-0479">Metal-binding</keyword>
<evidence type="ECO:0000256" key="5">
    <source>
        <dbReference type="ARBA" id="ARBA00022842"/>
    </source>
</evidence>
<comment type="cofactor">
    <cofactor evidence="7">
        <name>Mg(2+)</name>
        <dbReference type="ChEBI" id="CHEBI:18420"/>
    </cofactor>
    <text evidence="7">Binds 1 Mg(2+) ion per subunit.</text>
</comment>
<comment type="similarity">
    <text evidence="1 7 8">Belongs to the HAM1 NTPase family.</text>
</comment>
<feature type="binding site" evidence="7">
    <location>
        <begin position="183"/>
        <end position="184"/>
    </location>
    <ligand>
        <name>substrate</name>
    </ligand>
</feature>
<proteinExistence type="inferred from homology"/>
<dbReference type="CDD" id="cd00515">
    <property type="entry name" value="HAM1"/>
    <property type="match status" value="1"/>
</dbReference>
<organism evidence="9 10">
    <name type="scientific">Levilactobacillus lanxiensis</name>
    <dbReference type="NCBI Taxonomy" id="2799568"/>
    <lineage>
        <taxon>Bacteria</taxon>
        <taxon>Bacillati</taxon>
        <taxon>Bacillota</taxon>
        <taxon>Bacilli</taxon>
        <taxon>Lactobacillales</taxon>
        <taxon>Lactobacillaceae</taxon>
        <taxon>Levilactobacillus</taxon>
    </lineage>
</organism>
<dbReference type="NCBIfam" id="TIGR00042">
    <property type="entry name" value="RdgB/HAM1 family non-canonical purine NTP pyrophosphatase"/>
    <property type="match status" value="1"/>
</dbReference>
<accession>A0ABW4D765</accession>
<dbReference type="InterPro" id="IPR020922">
    <property type="entry name" value="dITP/XTP_pyrophosphatase"/>
</dbReference>
<keyword evidence="10" id="KW-1185">Reference proteome</keyword>
<evidence type="ECO:0000256" key="1">
    <source>
        <dbReference type="ARBA" id="ARBA00008023"/>
    </source>
</evidence>
<evidence type="ECO:0000313" key="9">
    <source>
        <dbReference type="EMBL" id="MFD1456023.1"/>
    </source>
</evidence>
<comment type="caution">
    <text evidence="7">Lacks conserved residue(s) required for the propagation of feature annotation.</text>
</comment>
<evidence type="ECO:0000256" key="2">
    <source>
        <dbReference type="ARBA" id="ARBA00022723"/>
    </source>
</evidence>
<protein>
    <recommendedName>
        <fullName evidence="7">dITP/XTP pyrophosphatase</fullName>
        <ecNumber evidence="7">3.6.1.66</ecNumber>
    </recommendedName>
    <alternativeName>
        <fullName evidence="7">Non-canonical purine NTP pyrophosphatase</fullName>
    </alternativeName>
    <alternativeName>
        <fullName evidence="7">Non-standard purine NTP pyrophosphatase</fullName>
    </alternativeName>
    <alternativeName>
        <fullName evidence="7">Nucleoside-triphosphate diphosphatase</fullName>
    </alternativeName>
    <alternativeName>
        <fullName evidence="7">Nucleoside-triphosphate pyrophosphatase</fullName>
        <shortName evidence="7">NTPase</shortName>
    </alternativeName>
</protein>
<evidence type="ECO:0000313" key="10">
    <source>
        <dbReference type="Proteomes" id="UP001597189"/>
    </source>
</evidence>
<feature type="active site" description="Proton acceptor" evidence="7">
    <location>
        <position position="73"/>
    </location>
</feature>
<dbReference type="RefSeq" id="WP_203646187.1">
    <property type="nucleotide sequence ID" value="NZ_BOLN01000008.1"/>
</dbReference>
<dbReference type="InterPro" id="IPR029001">
    <property type="entry name" value="ITPase-like_fam"/>
</dbReference>
<dbReference type="PANTHER" id="PTHR11067">
    <property type="entry name" value="INOSINE TRIPHOSPHATE PYROPHOSPHATASE/HAM1 PROTEIN"/>
    <property type="match status" value="1"/>
</dbReference>
<keyword evidence="3 7" id="KW-0547">Nucleotide-binding</keyword>
<dbReference type="EMBL" id="JBHTOD010000008">
    <property type="protein sequence ID" value="MFD1456023.1"/>
    <property type="molecule type" value="Genomic_DNA"/>
</dbReference>
<dbReference type="GO" id="GO:0036220">
    <property type="term" value="F:ITP diphosphatase activity"/>
    <property type="evidence" value="ECO:0007669"/>
    <property type="project" value="UniProtKB-EC"/>
</dbReference>
<feature type="binding site" evidence="7">
    <location>
        <begin position="11"/>
        <end position="16"/>
    </location>
    <ligand>
        <name>substrate</name>
    </ligand>
</feature>
<evidence type="ECO:0000256" key="6">
    <source>
        <dbReference type="ARBA" id="ARBA00023080"/>
    </source>
</evidence>
<comment type="catalytic activity">
    <reaction evidence="7">
        <text>ITP + H2O = IMP + diphosphate + H(+)</text>
        <dbReference type="Rhea" id="RHEA:29399"/>
        <dbReference type="ChEBI" id="CHEBI:15377"/>
        <dbReference type="ChEBI" id="CHEBI:15378"/>
        <dbReference type="ChEBI" id="CHEBI:33019"/>
        <dbReference type="ChEBI" id="CHEBI:58053"/>
        <dbReference type="ChEBI" id="CHEBI:61402"/>
        <dbReference type="EC" id="3.6.1.66"/>
    </reaction>
</comment>
<keyword evidence="4 7" id="KW-0378">Hydrolase</keyword>
<keyword evidence="5 7" id="KW-0460">Magnesium</keyword>
<sequence>MSMDNTLVIATNNAGKAREFRAIFEPKGLTVKTLADFPNLTQVAETGTTFTENATLKATAVAEQTQLPVLADDSGLMVDALNGEPGIYSARYAGDHDDAKNNAKLLANLQGVPAAQRGAGFHTSLVLIKPNGKKLVATGEVRGEILTAPRGEDGFGYDPLFYVPAEHATFAEMSLAQKNQHSHRAKATAAMLPQFDEWWEEK</sequence>
<comment type="caution">
    <text evidence="9">The sequence shown here is derived from an EMBL/GenBank/DDBJ whole genome shotgun (WGS) entry which is preliminary data.</text>
</comment>
<feature type="binding site" evidence="7">
    <location>
        <begin position="155"/>
        <end position="158"/>
    </location>
    <ligand>
        <name>substrate</name>
    </ligand>
</feature>
<dbReference type="Gene3D" id="3.90.950.10">
    <property type="match status" value="1"/>
</dbReference>
<comment type="function">
    <text evidence="7">Pyrophosphatase that catalyzes the hydrolysis of nucleoside triphosphates to their monophosphate derivatives, with a high preference for the non-canonical purine nucleotides XTP (xanthosine triphosphate), dITP (deoxyinosine triphosphate) and ITP. Seems to function as a house-cleaning enzyme that removes non-canonical purine nucleotides from the nucleotide pool, thus preventing their incorporation into DNA/RNA and avoiding chromosomal lesions.</text>
</comment>
<dbReference type="PANTHER" id="PTHR11067:SF9">
    <property type="entry name" value="INOSINE TRIPHOSPHATE PYROPHOSPHATASE"/>
    <property type="match status" value="1"/>
</dbReference>
<dbReference type="InterPro" id="IPR002637">
    <property type="entry name" value="RdgB/HAM1"/>
</dbReference>
<feature type="binding site" evidence="7">
    <location>
        <position position="178"/>
    </location>
    <ligand>
        <name>substrate</name>
    </ligand>
</feature>
<evidence type="ECO:0000256" key="3">
    <source>
        <dbReference type="ARBA" id="ARBA00022741"/>
    </source>
</evidence>
<name>A0ABW4D765_9LACO</name>
<comment type="catalytic activity">
    <reaction evidence="7">
        <text>XTP + H2O = XMP + diphosphate + H(+)</text>
        <dbReference type="Rhea" id="RHEA:28610"/>
        <dbReference type="ChEBI" id="CHEBI:15377"/>
        <dbReference type="ChEBI" id="CHEBI:15378"/>
        <dbReference type="ChEBI" id="CHEBI:33019"/>
        <dbReference type="ChEBI" id="CHEBI:57464"/>
        <dbReference type="ChEBI" id="CHEBI:61314"/>
        <dbReference type="EC" id="3.6.1.66"/>
    </reaction>
</comment>
<keyword evidence="6 7" id="KW-0546">Nucleotide metabolism</keyword>
<evidence type="ECO:0000256" key="8">
    <source>
        <dbReference type="RuleBase" id="RU003781"/>
    </source>
</evidence>
<feature type="binding site" evidence="7">
    <location>
        <position position="74"/>
    </location>
    <ligand>
        <name>substrate</name>
    </ligand>
</feature>
<comment type="catalytic activity">
    <reaction evidence="7">
        <text>dITP + H2O = dIMP + diphosphate + H(+)</text>
        <dbReference type="Rhea" id="RHEA:28342"/>
        <dbReference type="ChEBI" id="CHEBI:15377"/>
        <dbReference type="ChEBI" id="CHEBI:15378"/>
        <dbReference type="ChEBI" id="CHEBI:33019"/>
        <dbReference type="ChEBI" id="CHEBI:61194"/>
        <dbReference type="ChEBI" id="CHEBI:61382"/>
        <dbReference type="EC" id="3.6.1.66"/>
    </reaction>
</comment>
<evidence type="ECO:0000256" key="4">
    <source>
        <dbReference type="ARBA" id="ARBA00022801"/>
    </source>
</evidence>
<dbReference type="Pfam" id="PF01725">
    <property type="entry name" value="Ham1p_like"/>
    <property type="match status" value="1"/>
</dbReference>
<comment type="subunit">
    <text evidence="7">Homodimer.</text>
</comment>
<evidence type="ECO:0000256" key="7">
    <source>
        <dbReference type="HAMAP-Rule" id="MF_01405"/>
    </source>
</evidence>
<feature type="binding site" evidence="7">
    <location>
        <position position="73"/>
    </location>
    <ligand>
        <name>Mg(2+)</name>
        <dbReference type="ChEBI" id="CHEBI:18420"/>
    </ligand>
</feature>
<dbReference type="NCBIfam" id="NF011397">
    <property type="entry name" value="PRK14822.1"/>
    <property type="match status" value="1"/>
</dbReference>
<reference evidence="10" key="1">
    <citation type="journal article" date="2019" name="Int. J. Syst. Evol. Microbiol.">
        <title>The Global Catalogue of Microorganisms (GCM) 10K type strain sequencing project: providing services to taxonomists for standard genome sequencing and annotation.</title>
        <authorList>
            <consortium name="The Broad Institute Genomics Platform"/>
            <consortium name="The Broad Institute Genome Sequencing Center for Infectious Disease"/>
            <person name="Wu L."/>
            <person name="Ma J."/>
        </authorList>
    </citation>
    <scope>NUCLEOTIDE SEQUENCE [LARGE SCALE GENOMIC DNA]</scope>
    <source>
        <strain evidence="10">CCM 8979</strain>
    </source>
</reference>
<dbReference type="SUPFAM" id="SSF52972">
    <property type="entry name" value="ITPase-like"/>
    <property type="match status" value="1"/>
</dbReference>
<dbReference type="HAMAP" id="MF_01405">
    <property type="entry name" value="Non_canon_purine_NTPase"/>
    <property type="match status" value="1"/>
</dbReference>